<accession>A0A382WBW8</accession>
<evidence type="ECO:0000256" key="3">
    <source>
        <dbReference type="ARBA" id="ARBA00004613"/>
    </source>
</evidence>
<evidence type="ECO:0000256" key="1">
    <source>
        <dbReference type="ARBA" id="ARBA00004196"/>
    </source>
</evidence>
<dbReference type="InterPro" id="IPR003368">
    <property type="entry name" value="POMP_repeat"/>
</dbReference>
<dbReference type="Pfam" id="PF02415">
    <property type="entry name" value="Chlam_PMP"/>
    <property type="match status" value="1"/>
</dbReference>
<gene>
    <name evidence="8" type="ORF">METZ01_LOCUS408729</name>
</gene>
<keyword evidence="5" id="KW-0732">Signal</keyword>
<feature type="non-terminal residue" evidence="8">
    <location>
        <position position="262"/>
    </location>
</feature>
<dbReference type="GO" id="GO:0009279">
    <property type="term" value="C:cell outer membrane"/>
    <property type="evidence" value="ECO:0007669"/>
    <property type="project" value="UniProtKB-SubCell"/>
</dbReference>
<keyword evidence="6" id="KW-0472">Membrane</keyword>
<dbReference type="Gene3D" id="2.160.20.10">
    <property type="entry name" value="Single-stranded right-handed beta-helix, Pectin lyase-like"/>
    <property type="match status" value="1"/>
</dbReference>
<evidence type="ECO:0000313" key="8">
    <source>
        <dbReference type="EMBL" id="SVD55875.1"/>
    </source>
</evidence>
<dbReference type="SUPFAM" id="SSF51126">
    <property type="entry name" value="Pectin lyase-like"/>
    <property type="match status" value="1"/>
</dbReference>
<evidence type="ECO:0000256" key="7">
    <source>
        <dbReference type="ARBA" id="ARBA00023237"/>
    </source>
</evidence>
<dbReference type="AlphaFoldDB" id="A0A382WBW8"/>
<evidence type="ECO:0000256" key="4">
    <source>
        <dbReference type="ARBA" id="ARBA00022525"/>
    </source>
</evidence>
<keyword evidence="7" id="KW-0998">Cell outer membrane</keyword>
<organism evidence="8">
    <name type="scientific">marine metagenome</name>
    <dbReference type="NCBI Taxonomy" id="408172"/>
    <lineage>
        <taxon>unclassified sequences</taxon>
        <taxon>metagenomes</taxon>
        <taxon>ecological metagenomes</taxon>
    </lineage>
</organism>
<reference evidence="8" key="1">
    <citation type="submission" date="2018-05" db="EMBL/GenBank/DDBJ databases">
        <authorList>
            <person name="Lanie J.A."/>
            <person name="Ng W.-L."/>
            <person name="Kazmierczak K.M."/>
            <person name="Andrzejewski T.M."/>
            <person name="Davidsen T.M."/>
            <person name="Wayne K.J."/>
            <person name="Tettelin H."/>
            <person name="Glass J.I."/>
            <person name="Rusch D."/>
            <person name="Podicherti R."/>
            <person name="Tsui H.-C.T."/>
            <person name="Winkler M.E."/>
        </authorList>
    </citation>
    <scope>NUCLEOTIDE SEQUENCE</scope>
</reference>
<dbReference type="EMBL" id="UINC01158368">
    <property type="protein sequence ID" value="SVD55875.1"/>
    <property type="molecule type" value="Genomic_DNA"/>
</dbReference>
<comment type="subcellular location">
    <subcellularLocation>
        <location evidence="1">Cell envelope</location>
    </subcellularLocation>
    <subcellularLocation>
        <location evidence="2">Cell outer membrane</location>
    </subcellularLocation>
    <subcellularLocation>
        <location evidence="3">Secreted</location>
    </subcellularLocation>
</comment>
<proteinExistence type="predicted"/>
<name>A0A382WBW8_9ZZZZ</name>
<sequence>MKKVALLLPLFAFSFATIINVPADHPTIQAGIANATNGDTVLVAPGTYIENISFDGKNIVVGSLILTLEDTSLVSETIIDGNLSGSVVTFTEGENDLAVLRGFTITGGSSYDGGGIYCSSSSPVIADNIITGNVSETYGGGISCNYSAPMIINNTIRLNSSSYGGGISFDRYTSSVISGNNITNNYAEEGGGIGCFVFSSPSITNNTITENTATTKGGGIHCYYNSSADISNTIIWDNSASIGSDIYTYMSEPSINYCDVTG</sequence>
<keyword evidence="4" id="KW-0964">Secreted</keyword>
<dbReference type="InterPro" id="IPR011050">
    <property type="entry name" value="Pectin_lyase_fold/virulence"/>
</dbReference>
<dbReference type="InterPro" id="IPR012334">
    <property type="entry name" value="Pectin_lyas_fold"/>
</dbReference>
<dbReference type="GO" id="GO:0005576">
    <property type="term" value="C:extracellular region"/>
    <property type="evidence" value="ECO:0007669"/>
    <property type="project" value="UniProtKB-SubCell"/>
</dbReference>
<protein>
    <submittedName>
        <fullName evidence="8">Uncharacterized protein</fullName>
    </submittedName>
</protein>
<evidence type="ECO:0000256" key="2">
    <source>
        <dbReference type="ARBA" id="ARBA00004442"/>
    </source>
</evidence>
<evidence type="ECO:0000256" key="5">
    <source>
        <dbReference type="ARBA" id="ARBA00022729"/>
    </source>
</evidence>
<evidence type="ECO:0000256" key="6">
    <source>
        <dbReference type="ARBA" id="ARBA00023136"/>
    </source>
</evidence>